<evidence type="ECO:0000256" key="14">
    <source>
        <dbReference type="PIRSR" id="PIRSR001365-1"/>
    </source>
</evidence>
<comment type="similarity">
    <text evidence="3 12 13">Belongs to the DapA family.</text>
</comment>
<evidence type="ECO:0000256" key="5">
    <source>
        <dbReference type="ARBA" id="ARBA00022490"/>
    </source>
</evidence>
<dbReference type="SUPFAM" id="SSF51569">
    <property type="entry name" value="Aldolase"/>
    <property type="match status" value="1"/>
</dbReference>
<dbReference type="GO" id="GO:0008700">
    <property type="term" value="F:(R,S)-4-hydroxy-2-oxoglutarate aldolase activity"/>
    <property type="evidence" value="ECO:0007669"/>
    <property type="project" value="TreeGrafter"/>
</dbReference>
<dbReference type="InterPro" id="IPR020625">
    <property type="entry name" value="Schiff_base-form_aldolases_AS"/>
</dbReference>
<reference evidence="16 17" key="1">
    <citation type="submission" date="2018-03" db="EMBL/GenBank/DDBJ databases">
        <title>A gene transfer event suggests a long-term partnership between eustigmatophyte algae and a novel lineage of endosymbiotic bacteria.</title>
        <authorList>
            <person name="Yurchenko T."/>
            <person name="Sevcikova T."/>
            <person name="Pribyl P."/>
            <person name="El Karkouri K."/>
            <person name="Klimes V."/>
            <person name="Amaral R."/>
            <person name="Zbrankova V."/>
            <person name="Kim E."/>
            <person name="Raoult D."/>
            <person name="Santos L.M.A."/>
            <person name="Elias M."/>
        </authorList>
    </citation>
    <scope>NUCLEOTIDE SEQUENCE [LARGE SCALE GENOMIC DNA]</scope>
    <source>
        <strain evidence="16">CCALA 838</strain>
    </source>
</reference>
<comment type="subunit">
    <text evidence="12">Homotetramer; dimer of dimers.</text>
</comment>
<protein>
    <recommendedName>
        <fullName evidence="4 12">4-hydroxy-tetrahydrodipicolinate synthase</fullName>
        <shortName evidence="12">HTPA synthase</shortName>
        <ecNumber evidence="4 12">4.3.3.7</ecNumber>
    </recommendedName>
</protein>
<evidence type="ECO:0000313" key="16">
    <source>
        <dbReference type="EMBL" id="AVP87850.1"/>
    </source>
</evidence>
<dbReference type="CDD" id="cd00950">
    <property type="entry name" value="DHDPS"/>
    <property type="match status" value="1"/>
</dbReference>
<keyword evidence="10 12" id="KW-0704">Schiff base</keyword>
<sequence>MFHHTITALVTPLLQNKIDFHNLERLIDHQFINGIKDIVIAGSTGEGVLLSDDEYENLLQAAVKANKKINVIAGCSNGSITNAIKRSKIAEKAGAKAILATLPFYVKPPQEGIVEYFKAIHNAVNLPLILYSVPSRTGIDFADDTICHLAELERVVAFKDASREFERPLRLTRKTGLSFFAGDDSTSLAFNAQGCKGVISVASNLFPKEISEIQNAWFSNDAAKAVQLHMDMSDFYQSLLLDTNPIAIKYALSIAGMCKEDTRPPLANLSDKNKEIVRAAVMKRIKIS</sequence>
<keyword evidence="7 12" id="KW-0220">Diaminopimelate biosynthesis</keyword>
<evidence type="ECO:0000313" key="17">
    <source>
        <dbReference type="Proteomes" id="UP000241762"/>
    </source>
</evidence>
<evidence type="ECO:0000256" key="8">
    <source>
        <dbReference type="ARBA" id="ARBA00023154"/>
    </source>
</evidence>
<accession>A0A2P1P9B6</accession>
<keyword evidence="17" id="KW-1185">Reference proteome</keyword>
<feature type="binding site" evidence="12 15">
    <location>
        <position position="44"/>
    </location>
    <ligand>
        <name>pyruvate</name>
        <dbReference type="ChEBI" id="CHEBI:15361"/>
    </ligand>
</feature>
<dbReference type="PIRSF" id="PIRSF001365">
    <property type="entry name" value="DHDPS"/>
    <property type="match status" value="1"/>
</dbReference>
<dbReference type="Proteomes" id="UP000241762">
    <property type="component" value="Chromosome"/>
</dbReference>
<dbReference type="EMBL" id="CP027845">
    <property type="protein sequence ID" value="AVP87850.1"/>
    <property type="molecule type" value="Genomic_DNA"/>
</dbReference>
<dbReference type="UniPathway" id="UPA00034">
    <property type="reaction ID" value="UER00017"/>
</dbReference>
<keyword evidence="8 12" id="KW-0457">Lysine biosynthesis</keyword>
<gene>
    <name evidence="12" type="primary">dapA</name>
    <name evidence="16" type="ORF">phytr_9210</name>
</gene>
<comment type="subcellular location">
    <subcellularLocation>
        <location evidence="12">Cytoplasm</location>
    </subcellularLocation>
</comment>
<dbReference type="KEGG" id="ptc:phytr_9210"/>
<dbReference type="InterPro" id="IPR013785">
    <property type="entry name" value="Aldolase_TIM"/>
</dbReference>
<comment type="pathway">
    <text evidence="2 12">Amino-acid biosynthesis; L-lysine biosynthesis via DAP pathway; (S)-tetrahydrodipicolinate from L-aspartate: step 3/4.</text>
</comment>
<dbReference type="RefSeq" id="WP_106874693.1">
    <property type="nucleotide sequence ID" value="NZ_CP027845.1"/>
</dbReference>
<dbReference type="GO" id="GO:0009436">
    <property type="term" value="P:glyoxylate catabolic process"/>
    <property type="evidence" value="ECO:0007669"/>
    <property type="project" value="TreeGrafter"/>
</dbReference>
<evidence type="ECO:0000256" key="15">
    <source>
        <dbReference type="PIRSR" id="PIRSR001365-2"/>
    </source>
</evidence>
<evidence type="ECO:0000256" key="4">
    <source>
        <dbReference type="ARBA" id="ARBA00012086"/>
    </source>
</evidence>
<dbReference type="GO" id="GO:0005737">
    <property type="term" value="C:cytoplasm"/>
    <property type="evidence" value="ECO:0007669"/>
    <property type="project" value="UniProtKB-SubCell"/>
</dbReference>
<evidence type="ECO:0000256" key="13">
    <source>
        <dbReference type="PIRNR" id="PIRNR001365"/>
    </source>
</evidence>
<dbReference type="GO" id="GO:0009089">
    <property type="term" value="P:lysine biosynthetic process via diaminopimelate"/>
    <property type="evidence" value="ECO:0007669"/>
    <property type="project" value="UniProtKB-UniRule"/>
</dbReference>
<evidence type="ECO:0000256" key="12">
    <source>
        <dbReference type="HAMAP-Rule" id="MF_00418"/>
    </source>
</evidence>
<keyword evidence="9 12" id="KW-0456">Lyase</keyword>
<feature type="site" description="Part of a proton relay during catalysis" evidence="12">
    <location>
        <position position="43"/>
    </location>
</feature>
<comment type="caution">
    <text evidence="12">Was originally thought to be a dihydrodipicolinate synthase (DHDPS), catalyzing the condensation of (S)-aspartate-beta-semialdehyde [(S)-ASA] and pyruvate to dihydrodipicolinate (DHDP). However, it was shown in E.coli that the product of the enzymatic reaction is not dihydrodipicolinate but in fact (4S)-4-hydroxy-2,3,4,5-tetrahydro-(2S)-dipicolinic acid (HTPA), and that the consecutive dehydration reaction leading to DHDP is not spontaneous but catalyzed by DapB.</text>
</comment>
<evidence type="ECO:0000256" key="2">
    <source>
        <dbReference type="ARBA" id="ARBA00005120"/>
    </source>
</evidence>
<dbReference type="Gene3D" id="3.20.20.70">
    <property type="entry name" value="Aldolase class I"/>
    <property type="match status" value="1"/>
</dbReference>
<evidence type="ECO:0000256" key="11">
    <source>
        <dbReference type="ARBA" id="ARBA00047836"/>
    </source>
</evidence>
<evidence type="ECO:0000256" key="10">
    <source>
        <dbReference type="ARBA" id="ARBA00023270"/>
    </source>
</evidence>
<dbReference type="PANTHER" id="PTHR12128:SF66">
    <property type="entry name" value="4-HYDROXY-2-OXOGLUTARATE ALDOLASE, MITOCHONDRIAL"/>
    <property type="match status" value="1"/>
</dbReference>
<dbReference type="NCBIfam" id="TIGR00674">
    <property type="entry name" value="dapA"/>
    <property type="match status" value="1"/>
</dbReference>
<organism evidence="16 17">
    <name type="scientific">Candidatus Phycorickettsia trachydisci</name>
    <dbReference type="NCBI Taxonomy" id="2115978"/>
    <lineage>
        <taxon>Bacteria</taxon>
        <taxon>Pseudomonadati</taxon>
        <taxon>Pseudomonadota</taxon>
        <taxon>Alphaproteobacteria</taxon>
        <taxon>Rickettsiales</taxon>
        <taxon>Rickettsiaceae</taxon>
        <taxon>Candidatus Phycorickettsia</taxon>
    </lineage>
</organism>
<proteinExistence type="inferred from homology"/>
<dbReference type="OrthoDB" id="9782828at2"/>
<dbReference type="InterPro" id="IPR005263">
    <property type="entry name" value="DapA"/>
</dbReference>
<dbReference type="InterPro" id="IPR002220">
    <property type="entry name" value="DapA-like"/>
</dbReference>
<dbReference type="PANTHER" id="PTHR12128">
    <property type="entry name" value="DIHYDRODIPICOLINATE SYNTHASE"/>
    <property type="match status" value="1"/>
</dbReference>
<keyword evidence="5 12" id="KW-0963">Cytoplasm</keyword>
<dbReference type="PROSITE" id="PS00666">
    <property type="entry name" value="DHDPS_2"/>
    <property type="match status" value="1"/>
</dbReference>
<evidence type="ECO:0000256" key="9">
    <source>
        <dbReference type="ARBA" id="ARBA00023239"/>
    </source>
</evidence>
<dbReference type="HAMAP" id="MF_00418">
    <property type="entry name" value="DapA"/>
    <property type="match status" value="1"/>
</dbReference>
<evidence type="ECO:0000256" key="3">
    <source>
        <dbReference type="ARBA" id="ARBA00007592"/>
    </source>
</evidence>
<evidence type="ECO:0000256" key="1">
    <source>
        <dbReference type="ARBA" id="ARBA00003294"/>
    </source>
</evidence>
<feature type="active site" description="Proton donor/acceptor" evidence="12 14">
    <location>
        <position position="131"/>
    </location>
</feature>
<evidence type="ECO:0000256" key="7">
    <source>
        <dbReference type="ARBA" id="ARBA00022915"/>
    </source>
</evidence>
<comment type="function">
    <text evidence="1 12">Catalyzes the condensation of (S)-aspartate-beta-semialdehyde [(S)-ASA] and pyruvate to 4-hydroxy-tetrahydrodipicolinate (HTPA).</text>
</comment>
<evidence type="ECO:0000256" key="6">
    <source>
        <dbReference type="ARBA" id="ARBA00022605"/>
    </source>
</evidence>
<dbReference type="PRINTS" id="PR00146">
    <property type="entry name" value="DHPICSNTHASE"/>
</dbReference>
<keyword evidence="6 12" id="KW-0028">Amino-acid biosynthesis</keyword>
<name>A0A2P1P9B6_9RICK</name>
<dbReference type="GO" id="GO:0019877">
    <property type="term" value="P:diaminopimelate biosynthetic process"/>
    <property type="evidence" value="ECO:0007669"/>
    <property type="project" value="UniProtKB-UniRule"/>
</dbReference>
<dbReference type="Pfam" id="PF00701">
    <property type="entry name" value="DHDPS"/>
    <property type="match status" value="1"/>
</dbReference>
<comment type="catalytic activity">
    <reaction evidence="11 12">
        <text>L-aspartate 4-semialdehyde + pyruvate = (2S,4S)-4-hydroxy-2,3,4,5-tetrahydrodipicolinate + H2O + H(+)</text>
        <dbReference type="Rhea" id="RHEA:34171"/>
        <dbReference type="ChEBI" id="CHEBI:15361"/>
        <dbReference type="ChEBI" id="CHEBI:15377"/>
        <dbReference type="ChEBI" id="CHEBI:15378"/>
        <dbReference type="ChEBI" id="CHEBI:67139"/>
        <dbReference type="ChEBI" id="CHEBI:537519"/>
        <dbReference type="EC" id="4.3.3.7"/>
    </reaction>
</comment>
<dbReference type="SMART" id="SM01130">
    <property type="entry name" value="DHDPS"/>
    <property type="match status" value="1"/>
</dbReference>
<dbReference type="GO" id="GO:0008840">
    <property type="term" value="F:4-hydroxy-tetrahydrodipicolinate synthase activity"/>
    <property type="evidence" value="ECO:0007669"/>
    <property type="project" value="UniProtKB-UniRule"/>
</dbReference>
<feature type="site" description="Part of a proton relay during catalysis" evidence="12">
    <location>
        <position position="105"/>
    </location>
</feature>
<dbReference type="EC" id="4.3.3.7" evidence="4 12"/>
<feature type="active site" description="Schiff-base intermediate with substrate" evidence="12 14">
    <location>
        <position position="159"/>
    </location>
</feature>
<feature type="binding site" evidence="12 15">
    <location>
        <position position="199"/>
    </location>
    <ligand>
        <name>pyruvate</name>
        <dbReference type="ChEBI" id="CHEBI:15361"/>
    </ligand>
</feature>
<dbReference type="AlphaFoldDB" id="A0A2P1P9B6"/>